<reference evidence="2" key="1">
    <citation type="submission" date="2016-11" db="EMBL/GenBank/DDBJ databases">
        <authorList>
            <person name="Varghese N."/>
            <person name="Submissions S."/>
        </authorList>
    </citation>
    <scope>NUCLEOTIDE SEQUENCE [LARGE SCALE GENOMIC DNA]</scope>
    <source>
        <strain evidence="2">DSM 19055</strain>
    </source>
</reference>
<dbReference type="OrthoDB" id="1244261at2"/>
<dbReference type="EMBL" id="FQWT01000001">
    <property type="protein sequence ID" value="SHG67215.1"/>
    <property type="molecule type" value="Genomic_DNA"/>
</dbReference>
<keyword evidence="2" id="KW-1185">Reference proteome</keyword>
<dbReference type="AlphaFoldDB" id="A0A1M5LQB3"/>
<dbReference type="RefSeq" id="WP_139258771.1">
    <property type="nucleotide sequence ID" value="NZ_FQWT01000001.1"/>
</dbReference>
<gene>
    <name evidence="1" type="ORF">SAMN05421866_1176</name>
</gene>
<evidence type="ECO:0000313" key="2">
    <source>
        <dbReference type="Proteomes" id="UP000184047"/>
    </source>
</evidence>
<protein>
    <submittedName>
        <fullName evidence="1">Uncharacterized protein</fullName>
    </submittedName>
</protein>
<organism evidence="1 2">
    <name type="scientific">Chryseobacterium oranimense</name>
    <dbReference type="NCBI Taxonomy" id="421058"/>
    <lineage>
        <taxon>Bacteria</taxon>
        <taxon>Pseudomonadati</taxon>
        <taxon>Bacteroidota</taxon>
        <taxon>Flavobacteriia</taxon>
        <taxon>Flavobacteriales</taxon>
        <taxon>Weeksellaceae</taxon>
        <taxon>Chryseobacterium group</taxon>
        <taxon>Chryseobacterium</taxon>
    </lineage>
</organism>
<sequence>MKHPFLCALIILPMLSCSGNEDSIAESPNPAVKQVYQFQYKDYKVQNISLYKGPSGHKTNPAESYLNTYWSTYKEPTWKSIGMDLKNNSLKLVSGTSAEINYPMKIEKDSVFVNENDGKSFIGIFNKTEASFTLKRSLRYIKKMPRENVNALFISQKVTFGVTGYQDIFGNSIFGSPSDMNEAGDDIIWSNIDYHYSSL</sequence>
<evidence type="ECO:0000313" key="1">
    <source>
        <dbReference type="EMBL" id="SHG67215.1"/>
    </source>
</evidence>
<name>A0A1M5LQB3_9FLAO</name>
<dbReference type="STRING" id="421058.SAMN05421866_1176"/>
<accession>A0A1M5LQB3</accession>
<dbReference type="eggNOG" id="ENOG502ZWW9">
    <property type="taxonomic scope" value="Bacteria"/>
</dbReference>
<dbReference type="Proteomes" id="UP000184047">
    <property type="component" value="Unassembled WGS sequence"/>
</dbReference>
<proteinExistence type="predicted"/>